<dbReference type="PANTHER" id="PTHR43133:SF8">
    <property type="entry name" value="RNA POLYMERASE SIGMA FACTOR HI_1459-RELATED"/>
    <property type="match status" value="1"/>
</dbReference>
<keyword evidence="2" id="KW-0805">Transcription regulation</keyword>
<proteinExistence type="inferred from homology"/>
<evidence type="ECO:0000313" key="8">
    <source>
        <dbReference type="EMBL" id="SUB59253.1"/>
    </source>
</evidence>
<dbReference type="EMBL" id="UGTA01000001">
    <property type="protein sequence ID" value="SUB59253.1"/>
    <property type="molecule type" value="Genomic_DNA"/>
</dbReference>
<dbReference type="AlphaFoldDB" id="A0A379CAD8"/>
<dbReference type="InterPro" id="IPR007627">
    <property type="entry name" value="RNA_pol_sigma70_r2"/>
</dbReference>
<dbReference type="NCBIfam" id="NF009182">
    <property type="entry name" value="PRK12530.1"/>
    <property type="match status" value="1"/>
</dbReference>
<evidence type="ECO:0000313" key="9">
    <source>
        <dbReference type="Proteomes" id="UP000255417"/>
    </source>
</evidence>
<dbReference type="NCBIfam" id="TIGR02937">
    <property type="entry name" value="sigma70-ECF"/>
    <property type="match status" value="1"/>
</dbReference>
<dbReference type="InterPro" id="IPR013249">
    <property type="entry name" value="RNA_pol_sigma70_r4_t2"/>
</dbReference>
<dbReference type="InterPro" id="IPR036388">
    <property type="entry name" value="WH-like_DNA-bd_sf"/>
</dbReference>
<dbReference type="SUPFAM" id="SSF88659">
    <property type="entry name" value="Sigma3 and sigma4 domains of RNA polymerase sigma factors"/>
    <property type="match status" value="1"/>
</dbReference>
<dbReference type="Pfam" id="PF08281">
    <property type="entry name" value="Sigma70_r4_2"/>
    <property type="match status" value="1"/>
</dbReference>
<name>A0A379CAD8_9PAST</name>
<dbReference type="InterPro" id="IPR014284">
    <property type="entry name" value="RNA_pol_sigma-70_dom"/>
</dbReference>
<dbReference type="Pfam" id="PF04542">
    <property type="entry name" value="Sigma70_r2"/>
    <property type="match status" value="1"/>
</dbReference>
<feature type="domain" description="RNA polymerase sigma factor 70 region 4 type 2" evidence="7">
    <location>
        <begin position="130"/>
        <end position="181"/>
    </location>
</feature>
<evidence type="ECO:0000256" key="1">
    <source>
        <dbReference type="ARBA" id="ARBA00010641"/>
    </source>
</evidence>
<feature type="domain" description="RNA polymerase sigma-70 region 2" evidence="6">
    <location>
        <begin position="21"/>
        <end position="83"/>
    </location>
</feature>
<dbReference type="Gene3D" id="1.10.1740.10">
    <property type="match status" value="1"/>
</dbReference>
<keyword evidence="5" id="KW-0804">Transcription</keyword>
<keyword evidence="9" id="KW-1185">Reference proteome</keyword>
<evidence type="ECO:0000259" key="7">
    <source>
        <dbReference type="Pfam" id="PF08281"/>
    </source>
</evidence>
<evidence type="ECO:0000256" key="3">
    <source>
        <dbReference type="ARBA" id="ARBA00023082"/>
    </source>
</evidence>
<organism evidence="8 9">
    <name type="scientific">Phocoenobacter uteri</name>
    <dbReference type="NCBI Taxonomy" id="146806"/>
    <lineage>
        <taxon>Bacteria</taxon>
        <taxon>Pseudomonadati</taxon>
        <taxon>Pseudomonadota</taxon>
        <taxon>Gammaproteobacteria</taxon>
        <taxon>Pasteurellales</taxon>
        <taxon>Pasteurellaceae</taxon>
        <taxon>Phocoenobacter</taxon>
    </lineage>
</organism>
<dbReference type="InterPro" id="IPR013324">
    <property type="entry name" value="RNA_pol_sigma_r3/r4-like"/>
</dbReference>
<evidence type="ECO:0000256" key="2">
    <source>
        <dbReference type="ARBA" id="ARBA00023015"/>
    </source>
</evidence>
<protein>
    <submittedName>
        <fullName evidence="8">RNA polymerase sigma factor sigV</fullName>
    </submittedName>
</protein>
<dbReference type="Proteomes" id="UP000255417">
    <property type="component" value="Unassembled WGS sequence"/>
</dbReference>
<accession>A0A379CAD8</accession>
<dbReference type="NCBIfam" id="TIGR02943">
    <property type="entry name" value="Sig70_famx1"/>
    <property type="match status" value="1"/>
</dbReference>
<evidence type="ECO:0000259" key="6">
    <source>
        <dbReference type="Pfam" id="PF04542"/>
    </source>
</evidence>
<dbReference type="InterPro" id="IPR014289">
    <property type="entry name" value="RNA_pol_sigma-24-rel"/>
</dbReference>
<dbReference type="GO" id="GO:0006352">
    <property type="term" value="P:DNA-templated transcription initiation"/>
    <property type="evidence" value="ECO:0007669"/>
    <property type="project" value="InterPro"/>
</dbReference>
<keyword evidence="3" id="KW-0731">Sigma factor</keyword>
<dbReference type="GO" id="GO:0003677">
    <property type="term" value="F:DNA binding"/>
    <property type="evidence" value="ECO:0007669"/>
    <property type="project" value="UniProtKB-KW"/>
</dbReference>
<evidence type="ECO:0000256" key="4">
    <source>
        <dbReference type="ARBA" id="ARBA00023125"/>
    </source>
</evidence>
<comment type="similarity">
    <text evidence="1">Belongs to the sigma-70 factor family. ECF subfamily.</text>
</comment>
<dbReference type="InterPro" id="IPR013325">
    <property type="entry name" value="RNA_pol_sigma_r2"/>
</dbReference>
<keyword evidence="4" id="KW-0238">DNA-binding</keyword>
<sequence length="193" mass="23095">MEFEKDNNINEISNHQIDDIRQQMLKFAHLQLKNSDVAEDMVQDALLSAFKNIAHFKRKAALKTWIFAILKNKIIDYLRQKDRLVLESDLIDEEDENTFFDQKDHWKPEYSQTAWQENEDKIYSKEFWLIFEACLTYLPAKQAQVFMMREYLDFPSKEICETVKITTSNLHILLYRARLQLQHCLSKKLVSEN</sequence>
<evidence type="ECO:0000256" key="5">
    <source>
        <dbReference type="ARBA" id="ARBA00023163"/>
    </source>
</evidence>
<dbReference type="InterPro" id="IPR039425">
    <property type="entry name" value="RNA_pol_sigma-70-like"/>
</dbReference>
<dbReference type="Gene3D" id="1.10.10.10">
    <property type="entry name" value="Winged helix-like DNA-binding domain superfamily/Winged helix DNA-binding domain"/>
    <property type="match status" value="1"/>
</dbReference>
<dbReference type="PANTHER" id="PTHR43133">
    <property type="entry name" value="RNA POLYMERASE ECF-TYPE SIGMA FACTO"/>
    <property type="match status" value="1"/>
</dbReference>
<dbReference type="GO" id="GO:0016987">
    <property type="term" value="F:sigma factor activity"/>
    <property type="evidence" value="ECO:0007669"/>
    <property type="project" value="UniProtKB-KW"/>
</dbReference>
<reference evidence="8 9" key="1">
    <citation type="submission" date="2018-06" db="EMBL/GenBank/DDBJ databases">
        <authorList>
            <consortium name="Pathogen Informatics"/>
            <person name="Doyle S."/>
        </authorList>
    </citation>
    <scope>NUCLEOTIDE SEQUENCE [LARGE SCALE GENOMIC DNA]</scope>
    <source>
        <strain evidence="8 9">NCTC12872</strain>
    </source>
</reference>
<dbReference type="SUPFAM" id="SSF88946">
    <property type="entry name" value="Sigma2 domain of RNA polymerase sigma factors"/>
    <property type="match status" value="1"/>
</dbReference>
<dbReference type="OrthoDB" id="9782108at2"/>
<gene>
    <name evidence="8" type="primary">sigV</name>
    <name evidence="8" type="ORF">NCTC12872_01235</name>
</gene>